<dbReference type="RefSeq" id="WP_152153982.1">
    <property type="nucleotide sequence ID" value="NZ_WEIO01000011.1"/>
</dbReference>
<keyword evidence="4" id="KW-1185">Reference proteome</keyword>
<dbReference type="Proteomes" id="UP000429595">
    <property type="component" value="Unassembled WGS sequence"/>
</dbReference>
<dbReference type="AlphaFoldDB" id="A0A6I1FH08"/>
<evidence type="ECO:0000259" key="2">
    <source>
        <dbReference type="Pfam" id="PF03703"/>
    </source>
</evidence>
<accession>A0A6I1FH08</accession>
<dbReference type="EMBL" id="WEIO01000011">
    <property type="protein sequence ID" value="KAB7704802.1"/>
    <property type="molecule type" value="Genomic_DNA"/>
</dbReference>
<reference evidence="3 4" key="1">
    <citation type="submission" date="2019-10" db="EMBL/GenBank/DDBJ databases">
        <title>Bacillus aerolatum sp. nov., isolated from bioaerosol of sport playgrounds.</title>
        <authorList>
            <person name="Chen P."/>
            <person name="Zhang G."/>
        </authorList>
    </citation>
    <scope>NUCLEOTIDE SEQUENCE [LARGE SCALE GENOMIC DNA]</scope>
    <source>
        <strain evidence="3 4">CX253</strain>
    </source>
</reference>
<dbReference type="PANTHER" id="PTHR34473">
    <property type="entry name" value="UPF0699 TRANSMEMBRANE PROTEIN YDBS"/>
    <property type="match status" value="1"/>
</dbReference>
<dbReference type="Pfam" id="PF03703">
    <property type="entry name" value="bPH_2"/>
    <property type="match status" value="2"/>
</dbReference>
<evidence type="ECO:0000256" key="1">
    <source>
        <dbReference type="SAM" id="Phobius"/>
    </source>
</evidence>
<keyword evidence="1" id="KW-0472">Membrane</keyword>
<proteinExistence type="predicted"/>
<keyword evidence="1" id="KW-1133">Transmembrane helix</keyword>
<organism evidence="3 4">
    <name type="scientific">Bacillus aerolatus</name>
    <dbReference type="NCBI Taxonomy" id="2653354"/>
    <lineage>
        <taxon>Bacteria</taxon>
        <taxon>Bacillati</taxon>
        <taxon>Bacillota</taxon>
        <taxon>Bacilli</taxon>
        <taxon>Bacillales</taxon>
        <taxon>Bacillaceae</taxon>
        <taxon>Bacillus</taxon>
    </lineage>
</organism>
<evidence type="ECO:0000313" key="3">
    <source>
        <dbReference type="EMBL" id="KAB7704802.1"/>
    </source>
</evidence>
<dbReference type="InterPro" id="IPR005182">
    <property type="entry name" value="YdbS-like_PH"/>
</dbReference>
<protein>
    <submittedName>
        <fullName evidence="3">PH domain-containing protein</fullName>
    </submittedName>
</protein>
<name>A0A6I1FH08_9BACI</name>
<feature type="domain" description="YdbS-like PH" evidence="2">
    <location>
        <begin position="206"/>
        <end position="286"/>
    </location>
</feature>
<feature type="domain" description="YdbS-like PH" evidence="2">
    <location>
        <begin position="59"/>
        <end position="138"/>
    </location>
</feature>
<feature type="transmembrane region" description="Helical" evidence="1">
    <location>
        <begin position="33"/>
        <end position="57"/>
    </location>
</feature>
<comment type="caution">
    <text evidence="3">The sequence shown here is derived from an EMBL/GenBank/DDBJ whole genome shotgun (WGS) entry which is preliminary data.</text>
</comment>
<evidence type="ECO:0000313" key="4">
    <source>
        <dbReference type="Proteomes" id="UP000429595"/>
    </source>
</evidence>
<sequence length="296" mass="32993">MISAVFAFFVQFQDVIPYKKAFKEASHFIELGVVFVAITLFLGLLIAWIASIGLTLLKYANFTLRKGEEDLIIQKGLLEKQQLTIPLDRIQGITIVENPFRQLLGYCSVHLESAGGTAGEKGGASVIVMPMVKKEKALNMLTELFPDYCFVIELKPAPKRAAGRYMVRSCLYAAIPIAAAVWIFWPFGLGALTAFLPVALYGYACYKAAGWNIQGGQLAIRSRILSLQTVFMQKSRIQSLELIQTWRQNQKDLASIHSVIRSGITGKKTKMSDASAADAEKIYLWYGIRKEEQVNK</sequence>
<keyword evidence="1" id="KW-0812">Transmembrane</keyword>
<gene>
    <name evidence="3" type="ORF">F9802_16675</name>
</gene>
<feature type="transmembrane region" description="Helical" evidence="1">
    <location>
        <begin position="165"/>
        <end position="185"/>
    </location>
</feature>
<dbReference type="PANTHER" id="PTHR34473:SF2">
    <property type="entry name" value="UPF0699 TRANSMEMBRANE PROTEIN YDBT"/>
    <property type="match status" value="1"/>
</dbReference>
<feature type="transmembrane region" description="Helical" evidence="1">
    <location>
        <begin position="191"/>
        <end position="213"/>
    </location>
</feature>